<keyword evidence="2" id="KW-1185">Reference proteome</keyword>
<reference evidence="1" key="1">
    <citation type="submission" date="2021-02" db="EMBL/GenBank/DDBJ databases">
        <title>The CRISPR/cas machinery reduction and long-range gene transfer in the hot spring cyanobacterium Synechococcus.</title>
        <authorList>
            <person name="Dvorak P."/>
            <person name="Jahodarova E."/>
            <person name="Hasler P."/>
            <person name="Poulickova A."/>
        </authorList>
    </citation>
    <scope>NUCLEOTIDE SEQUENCE</scope>
    <source>
        <strain evidence="1">Rupite</strain>
    </source>
</reference>
<gene>
    <name evidence="1" type="ORF">JX360_07100</name>
</gene>
<organism evidence="1 2">
    <name type="scientific">Thermostichus vulcanus str. 'Rupite'</name>
    <dbReference type="NCBI Taxonomy" id="2813851"/>
    <lineage>
        <taxon>Bacteria</taxon>
        <taxon>Bacillati</taxon>
        <taxon>Cyanobacteriota</taxon>
        <taxon>Cyanophyceae</taxon>
        <taxon>Thermostichales</taxon>
        <taxon>Thermostichaceae</taxon>
        <taxon>Thermostichus</taxon>
    </lineage>
</organism>
<evidence type="ECO:0000313" key="2">
    <source>
        <dbReference type="Proteomes" id="UP000830835"/>
    </source>
</evidence>
<dbReference type="EMBL" id="JAFIRA010000014">
    <property type="protein sequence ID" value="MCJ2542674.1"/>
    <property type="molecule type" value="Genomic_DNA"/>
</dbReference>
<proteinExistence type="predicted"/>
<protein>
    <submittedName>
        <fullName evidence="1">Uncharacterized protein</fullName>
    </submittedName>
</protein>
<dbReference type="Proteomes" id="UP000830835">
    <property type="component" value="Unassembled WGS sequence"/>
</dbReference>
<accession>A0ABT0CA56</accession>
<sequence>MLVTLEKAGEILAKGSHAAITTTDGKIALVPKGKETLKLTSTEAVNMMFYVVRSTEPAETVMVQLEEAIAKAQAPDPAEERARKYREIRGT</sequence>
<comment type="caution">
    <text evidence="1">The sequence shown here is derived from an EMBL/GenBank/DDBJ whole genome shotgun (WGS) entry which is preliminary data.</text>
</comment>
<evidence type="ECO:0000313" key="1">
    <source>
        <dbReference type="EMBL" id="MCJ2542674.1"/>
    </source>
</evidence>
<name>A0ABT0CA56_THEVL</name>
<dbReference type="RefSeq" id="WP_244349952.1">
    <property type="nucleotide sequence ID" value="NZ_JAFIRA010000014.1"/>
</dbReference>